<dbReference type="GO" id="GO:0010496">
    <property type="term" value="P:intercellular transport"/>
    <property type="evidence" value="ECO:0007669"/>
    <property type="project" value="TreeGrafter"/>
</dbReference>
<protein>
    <submittedName>
        <fullName evidence="6">Protein SIEL</fullName>
    </submittedName>
</protein>
<name>A0A8B8PRD1_9MYRT</name>
<dbReference type="InterPro" id="IPR011989">
    <property type="entry name" value="ARM-like"/>
</dbReference>
<evidence type="ECO:0000256" key="2">
    <source>
        <dbReference type="ARBA" id="ARBA00023242"/>
    </source>
</evidence>
<sequence>MEPPSASPGEHSLDPLTRFTSIPLTRHKLASLRSLVINPSTPISLITSILEALSRHLEHGGDSLLLPHALKLLSELASHRPGLSHVIFDCVRSRLFSSESAHVAAESLDAIALVAERDETLSSSLNGQFDSFFVSLCFNRSVSVRQWLLRNAERFGVGSHVSITVFLGFTKDPYPCVREAALDGLVNLGKSSVFEDRGLVEGCYYRAVELLGDVEACVRCAAVRTVCDWGHILVASMQGTEKREQSDATFIQLCSMVRDMSMEVRVEAFVALGKTQTVSLKNLLQSLSKKVLGSMKENRSVCQSTGPIELSASSVAGAVVHGFEDEYYEVRRSVCHSMRRLCMISSEFSGEAINLLMDMLNDDSVIVRLKALETMHHMATCDHFSLEVMHMQMLLGTLVDKNEFVRAAVRKVLKFVKLRDLELLKLSVDGLIENLETYPQDEVDIFSALFHVGLRHGNFVACFIDEVFHEIEPSSDGKLSLDCARVAALLVLSIAAPIFAEQNIGEIPPRVFSYAVTLLGRISHAVGDITSQNALFEYFSQGSSCMEDNISEFVEQILANLGKDGAASLASNQINDLDQFPLGEATFEHMKTYAWRLWQPTEEPKLTAEQLQIHDDLTRFLNGIFTKVKAIWPLVKAGFTNEVLKILRVCEEELETVETKCTGSPALAFTLQYIRTLKLLASASSYFHPTVGQCCRVVSQLDILLVKLERTLRDLKCRFTGLSKKDELYLMELTSVSLTMNFSKLMTGCSYSTNLKRLAAVLSRVECLQQEHGVGPSSFLSELKKSMPDIHSAAGSMFSVPHFLRKMLDAFSVKQFELSRTLLSLSAEITVPDNDSENPFHFIQGLPVGIRLEITLRNISRENRLWLEMTVGKESKQFIFLDLKLFGGSNELRKVTYFAAYYKTPKAVSFTLRVGIGVECFPEDIHAGMNSGGPKRELTYLSPVSEVYFSAKSQKLT</sequence>
<evidence type="ECO:0000256" key="3">
    <source>
        <dbReference type="SAM" id="Coils"/>
    </source>
</evidence>
<evidence type="ECO:0000313" key="5">
    <source>
        <dbReference type="Proteomes" id="UP000827889"/>
    </source>
</evidence>
<dbReference type="Pfam" id="PF25458">
    <property type="entry name" value="INTS4_C"/>
    <property type="match status" value="1"/>
</dbReference>
<keyword evidence="3" id="KW-0175">Coiled coil</keyword>
<feature type="coiled-coil region" evidence="3">
    <location>
        <begin position="698"/>
        <end position="725"/>
    </location>
</feature>
<dbReference type="OrthoDB" id="18190at2759"/>
<dbReference type="SUPFAM" id="SSF48371">
    <property type="entry name" value="ARM repeat"/>
    <property type="match status" value="1"/>
</dbReference>
<organism evidence="5 6">
    <name type="scientific">Rhodamnia argentea</name>
    <dbReference type="NCBI Taxonomy" id="178133"/>
    <lineage>
        <taxon>Eukaryota</taxon>
        <taxon>Viridiplantae</taxon>
        <taxon>Streptophyta</taxon>
        <taxon>Embryophyta</taxon>
        <taxon>Tracheophyta</taxon>
        <taxon>Spermatophyta</taxon>
        <taxon>Magnoliopsida</taxon>
        <taxon>eudicotyledons</taxon>
        <taxon>Gunneridae</taxon>
        <taxon>Pentapetalae</taxon>
        <taxon>rosids</taxon>
        <taxon>malvids</taxon>
        <taxon>Myrtales</taxon>
        <taxon>Myrtaceae</taxon>
        <taxon>Myrtoideae</taxon>
        <taxon>Myrteae</taxon>
        <taxon>Australasian group</taxon>
        <taxon>Rhodamnia</taxon>
    </lineage>
</organism>
<dbReference type="AlphaFoldDB" id="A0A8B8PRD1"/>
<dbReference type="Proteomes" id="UP000827889">
    <property type="component" value="Chromosome 7"/>
</dbReference>
<dbReference type="InterPro" id="IPR057412">
    <property type="entry name" value="INTS4_C"/>
</dbReference>
<reference evidence="6" key="1">
    <citation type="submission" date="2025-08" db="UniProtKB">
        <authorList>
            <consortium name="RefSeq"/>
        </authorList>
    </citation>
    <scope>IDENTIFICATION</scope>
    <source>
        <tissue evidence="6">Leaf</tissue>
    </source>
</reference>
<proteinExistence type="predicted"/>
<dbReference type="Gene3D" id="1.25.10.10">
    <property type="entry name" value="Leucine-rich Repeat Variant"/>
    <property type="match status" value="1"/>
</dbReference>
<keyword evidence="5" id="KW-1185">Reference proteome</keyword>
<evidence type="ECO:0000313" key="6">
    <source>
        <dbReference type="RefSeq" id="XP_030537341.1"/>
    </source>
</evidence>
<evidence type="ECO:0000259" key="4">
    <source>
        <dbReference type="Pfam" id="PF25458"/>
    </source>
</evidence>
<dbReference type="GO" id="GO:0005768">
    <property type="term" value="C:endosome"/>
    <property type="evidence" value="ECO:0007669"/>
    <property type="project" value="TreeGrafter"/>
</dbReference>
<dbReference type="PANTHER" id="PTHR20938">
    <property type="entry name" value="INTEGRATOR COMPLEX SUBUNIT 4"/>
    <property type="match status" value="1"/>
</dbReference>
<dbReference type="InterPro" id="IPR016024">
    <property type="entry name" value="ARM-type_fold"/>
</dbReference>
<dbReference type="PANTHER" id="PTHR20938:SF0">
    <property type="entry name" value="INTEGRATOR COMPLEX SUBUNIT 4"/>
    <property type="match status" value="1"/>
</dbReference>
<feature type="domain" description="Integrator complex subunit 4/Protein SIEL C-terminal Ig-like" evidence="4">
    <location>
        <begin position="828"/>
        <end position="953"/>
    </location>
</feature>
<dbReference type="KEGG" id="rarg:115745867"/>
<accession>A0A8B8PRD1</accession>
<dbReference type="RefSeq" id="XP_030537341.1">
    <property type="nucleotide sequence ID" value="XM_030681481.2"/>
</dbReference>
<comment type="subcellular location">
    <subcellularLocation>
        <location evidence="1">Nucleus</location>
    </subcellularLocation>
</comment>
<keyword evidence="2" id="KW-0539">Nucleus</keyword>
<dbReference type="GeneID" id="115745867"/>
<gene>
    <name evidence="6" type="primary">LOC115745867</name>
</gene>
<evidence type="ECO:0000256" key="1">
    <source>
        <dbReference type="ARBA" id="ARBA00004123"/>
    </source>
</evidence>
<dbReference type="GO" id="GO:0005634">
    <property type="term" value="C:nucleus"/>
    <property type="evidence" value="ECO:0007669"/>
    <property type="project" value="UniProtKB-SubCell"/>
</dbReference>